<evidence type="ECO:0000313" key="4">
    <source>
        <dbReference type="Proteomes" id="UP000230821"/>
    </source>
</evidence>
<proteinExistence type="inferred from homology"/>
<dbReference type="FunFam" id="3.40.50.720:FF:000084">
    <property type="entry name" value="Short-chain dehydrogenase reductase"/>
    <property type="match status" value="1"/>
</dbReference>
<dbReference type="Pfam" id="PF13561">
    <property type="entry name" value="adh_short_C2"/>
    <property type="match status" value="1"/>
</dbReference>
<accession>A0A2G6K703</accession>
<gene>
    <name evidence="3" type="ORF">CSA56_18170</name>
</gene>
<dbReference type="SUPFAM" id="SSF51735">
    <property type="entry name" value="NAD(P)-binding Rossmann-fold domains"/>
    <property type="match status" value="1"/>
</dbReference>
<dbReference type="PRINTS" id="PR00081">
    <property type="entry name" value="GDHRDH"/>
</dbReference>
<dbReference type="Gene3D" id="3.40.50.720">
    <property type="entry name" value="NAD(P)-binding Rossmann-like Domain"/>
    <property type="match status" value="1"/>
</dbReference>
<dbReference type="PROSITE" id="PS00061">
    <property type="entry name" value="ADH_SHORT"/>
    <property type="match status" value="1"/>
</dbReference>
<dbReference type="AlphaFoldDB" id="A0A2G6K703"/>
<organism evidence="3 4">
    <name type="scientific">candidate division KSB3 bacterium</name>
    <dbReference type="NCBI Taxonomy" id="2044937"/>
    <lineage>
        <taxon>Bacteria</taxon>
        <taxon>candidate division KSB3</taxon>
    </lineage>
</organism>
<comment type="caution">
    <text evidence="3">The sequence shown here is derived from an EMBL/GenBank/DDBJ whole genome shotgun (WGS) entry which is preliminary data.</text>
</comment>
<evidence type="ECO:0000313" key="3">
    <source>
        <dbReference type="EMBL" id="PIE31451.1"/>
    </source>
</evidence>
<reference evidence="3 4" key="1">
    <citation type="submission" date="2017-10" db="EMBL/GenBank/DDBJ databases">
        <title>Novel microbial diversity and functional potential in the marine mammal oral microbiome.</title>
        <authorList>
            <person name="Dudek N.K."/>
            <person name="Sun C.L."/>
            <person name="Burstein D."/>
            <person name="Kantor R.S."/>
            <person name="Aliaga Goltsman D.S."/>
            <person name="Bik E.M."/>
            <person name="Thomas B.C."/>
            <person name="Banfield J.F."/>
            <person name="Relman D.A."/>
        </authorList>
    </citation>
    <scope>NUCLEOTIDE SEQUENCE [LARGE SCALE GENOMIC DNA]</scope>
    <source>
        <strain evidence="3">DOLJORAL78_47_16</strain>
    </source>
</reference>
<keyword evidence="2" id="KW-0560">Oxidoreductase</keyword>
<dbReference type="EMBL" id="PDSK01000145">
    <property type="protein sequence ID" value="PIE31451.1"/>
    <property type="molecule type" value="Genomic_DNA"/>
</dbReference>
<dbReference type="PRINTS" id="PR00080">
    <property type="entry name" value="SDRFAMILY"/>
</dbReference>
<comment type="similarity">
    <text evidence="1">Belongs to the short-chain dehydrogenases/reductases (SDR) family.</text>
</comment>
<dbReference type="InterPro" id="IPR020904">
    <property type="entry name" value="Sc_DH/Rdtase_CS"/>
</dbReference>
<evidence type="ECO:0000256" key="1">
    <source>
        <dbReference type="ARBA" id="ARBA00006484"/>
    </source>
</evidence>
<dbReference type="Proteomes" id="UP000230821">
    <property type="component" value="Unassembled WGS sequence"/>
</dbReference>
<dbReference type="CDD" id="cd05233">
    <property type="entry name" value="SDR_c"/>
    <property type="match status" value="1"/>
</dbReference>
<dbReference type="GO" id="GO:0016491">
    <property type="term" value="F:oxidoreductase activity"/>
    <property type="evidence" value="ECO:0007669"/>
    <property type="project" value="UniProtKB-KW"/>
</dbReference>
<evidence type="ECO:0000256" key="2">
    <source>
        <dbReference type="ARBA" id="ARBA00023002"/>
    </source>
</evidence>
<dbReference type="InterPro" id="IPR002347">
    <property type="entry name" value="SDR_fam"/>
</dbReference>
<dbReference type="PANTHER" id="PTHR43639">
    <property type="entry name" value="OXIDOREDUCTASE, SHORT-CHAIN DEHYDROGENASE/REDUCTASE FAMILY (AFU_ORTHOLOGUE AFUA_5G02870)"/>
    <property type="match status" value="1"/>
</dbReference>
<protein>
    <submittedName>
        <fullName evidence="3">Short-chain dehydrogenase</fullName>
    </submittedName>
</protein>
<sequence>MKTLQEQYPLSKIFAKQADVSKLEDIEALVQFVEEQFGGLDILVNNAGTGSAKKNMTASDEKWYHYWDLHVMAAIHLARLCVPLMRKRKGEGVIIHTASICATQPLDYEPIYNVTKAALVMYSKCLANELISENIRVNTISPGLIRTPDWDKTAGIVSQKKGLTPDEYLSNIARENAPIARFASPEELAQFYLFLCSPRASYCVGSNYYVDGGWLKVIS</sequence>
<name>A0A2G6K703_9BACT</name>
<dbReference type="PANTHER" id="PTHR43639:SF1">
    <property type="entry name" value="SHORT-CHAIN DEHYDROGENASE_REDUCTASE FAMILY PROTEIN"/>
    <property type="match status" value="1"/>
</dbReference>
<dbReference type="InterPro" id="IPR036291">
    <property type="entry name" value="NAD(P)-bd_dom_sf"/>
</dbReference>